<accession>A0A3M7PY44</accession>
<name>A0A3M7PY44_BRAPC</name>
<dbReference type="GO" id="GO:0004252">
    <property type="term" value="F:serine-type endopeptidase activity"/>
    <property type="evidence" value="ECO:0007669"/>
    <property type="project" value="InterPro"/>
</dbReference>
<dbReference type="Pfam" id="PF00089">
    <property type="entry name" value="Trypsin"/>
    <property type="match status" value="1"/>
</dbReference>
<comment type="caution">
    <text evidence="4">The sequence shown here is derived from an EMBL/GenBank/DDBJ whole genome shotgun (WGS) entry which is preliminary data.</text>
</comment>
<dbReference type="InterPro" id="IPR001254">
    <property type="entry name" value="Trypsin_dom"/>
</dbReference>
<gene>
    <name evidence="4" type="ORF">BpHYR1_008354</name>
</gene>
<dbReference type="InterPro" id="IPR043504">
    <property type="entry name" value="Peptidase_S1_PA_chymotrypsin"/>
</dbReference>
<organism evidence="4 5">
    <name type="scientific">Brachionus plicatilis</name>
    <name type="common">Marine rotifer</name>
    <name type="synonym">Brachionus muelleri</name>
    <dbReference type="NCBI Taxonomy" id="10195"/>
    <lineage>
        <taxon>Eukaryota</taxon>
        <taxon>Metazoa</taxon>
        <taxon>Spiralia</taxon>
        <taxon>Gnathifera</taxon>
        <taxon>Rotifera</taxon>
        <taxon>Eurotatoria</taxon>
        <taxon>Monogononta</taxon>
        <taxon>Pseudotrocha</taxon>
        <taxon>Ploima</taxon>
        <taxon>Brachionidae</taxon>
        <taxon>Brachionus</taxon>
    </lineage>
</organism>
<dbReference type="PROSITE" id="PS50240">
    <property type="entry name" value="TRYPSIN_DOM"/>
    <property type="match status" value="1"/>
</dbReference>
<dbReference type="CDD" id="cd00190">
    <property type="entry name" value="Tryp_SPc"/>
    <property type="match status" value="1"/>
</dbReference>
<feature type="domain" description="Peptidase S1" evidence="3">
    <location>
        <begin position="63"/>
        <end position="330"/>
    </location>
</feature>
<evidence type="ECO:0000256" key="2">
    <source>
        <dbReference type="ARBA" id="ARBA00024195"/>
    </source>
</evidence>
<evidence type="ECO:0000259" key="3">
    <source>
        <dbReference type="PROSITE" id="PS50240"/>
    </source>
</evidence>
<dbReference type="EMBL" id="REGN01008254">
    <property type="protein sequence ID" value="RNA04047.1"/>
    <property type="molecule type" value="Genomic_DNA"/>
</dbReference>
<dbReference type="STRING" id="10195.A0A3M7PY44"/>
<dbReference type="AlphaFoldDB" id="A0A3M7PY44"/>
<evidence type="ECO:0000256" key="1">
    <source>
        <dbReference type="ARBA" id="ARBA00023157"/>
    </source>
</evidence>
<keyword evidence="5" id="KW-1185">Reference proteome</keyword>
<dbReference type="InterPro" id="IPR018114">
    <property type="entry name" value="TRYPSIN_HIS"/>
</dbReference>
<dbReference type="InterPro" id="IPR001314">
    <property type="entry name" value="Peptidase_S1A"/>
</dbReference>
<dbReference type="InterPro" id="IPR051487">
    <property type="entry name" value="Ser/Thr_Proteases_Immune/Dev"/>
</dbReference>
<proteinExistence type="inferred from homology"/>
<dbReference type="PANTHER" id="PTHR24256">
    <property type="entry name" value="TRYPTASE-RELATED"/>
    <property type="match status" value="1"/>
</dbReference>
<dbReference type="Proteomes" id="UP000276133">
    <property type="component" value="Unassembled WGS sequence"/>
</dbReference>
<dbReference type="InterPro" id="IPR009003">
    <property type="entry name" value="Peptidase_S1_PA"/>
</dbReference>
<protein>
    <submittedName>
        <fullName evidence="4">Serine protease easter</fullName>
    </submittedName>
</protein>
<evidence type="ECO:0000313" key="4">
    <source>
        <dbReference type="EMBL" id="RNA04047.1"/>
    </source>
</evidence>
<keyword evidence="4" id="KW-0378">Hydrolase</keyword>
<reference evidence="4 5" key="1">
    <citation type="journal article" date="2018" name="Sci. Rep.">
        <title>Genomic signatures of local adaptation to the degree of environmental predictability in rotifers.</title>
        <authorList>
            <person name="Franch-Gras L."/>
            <person name="Hahn C."/>
            <person name="Garcia-Roger E.M."/>
            <person name="Carmona M.J."/>
            <person name="Serra M."/>
            <person name="Gomez A."/>
        </authorList>
    </citation>
    <scope>NUCLEOTIDE SEQUENCE [LARGE SCALE GENOMIC DNA]</scope>
    <source>
        <strain evidence="4">HYR1</strain>
    </source>
</reference>
<dbReference type="SMART" id="SM00020">
    <property type="entry name" value="Tryp_SPc"/>
    <property type="match status" value="1"/>
</dbReference>
<sequence length="331" mass="38259">SSQSQTLTLTFDDSDFKWKLENHFHAFFALPLLECGVTYFEHNANEHSSISVPYSWPAAGILEFMYTAFIRIEYRNMLRTRFDHCGTILINRKTALTAAHCIKKNFQVYIWFYRKEYTVNVTFNNFHPNLQSIYSAYFGTHRFVTFSNDFPHVQMGAIHDIYIVRHPDYDEKTFQNDIAVIKFIDEIKLDRYIQVACLPEKTNPEKSLLSKLFGYVAGFSSAGSSFNSWVQQNIKLDLYNSSMCESVQPEKEKNWNVQICAGEYNLHGNTTGQCHGDYGSALLISDKVNGKQKYVASGILSYDVPCSFEHSPAVYTKIEPYLDWINKLSKY</sequence>
<dbReference type="GO" id="GO:0006508">
    <property type="term" value="P:proteolysis"/>
    <property type="evidence" value="ECO:0007669"/>
    <property type="project" value="UniProtKB-KW"/>
</dbReference>
<comment type="similarity">
    <text evidence="2">Belongs to the peptidase S1 family. CLIP subfamily.</text>
</comment>
<dbReference type="OrthoDB" id="5775647at2759"/>
<evidence type="ECO:0000313" key="5">
    <source>
        <dbReference type="Proteomes" id="UP000276133"/>
    </source>
</evidence>
<keyword evidence="1" id="KW-1015">Disulfide bond</keyword>
<dbReference type="PROSITE" id="PS00134">
    <property type="entry name" value="TRYPSIN_HIS"/>
    <property type="match status" value="1"/>
</dbReference>
<keyword evidence="4" id="KW-0645">Protease</keyword>
<dbReference type="Gene3D" id="2.40.10.10">
    <property type="entry name" value="Trypsin-like serine proteases"/>
    <property type="match status" value="3"/>
</dbReference>
<dbReference type="SUPFAM" id="SSF50494">
    <property type="entry name" value="Trypsin-like serine proteases"/>
    <property type="match status" value="1"/>
</dbReference>
<feature type="non-terminal residue" evidence="4">
    <location>
        <position position="1"/>
    </location>
</feature>
<dbReference type="PRINTS" id="PR00722">
    <property type="entry name" value="CHYMOTRYPSIN"/>
</dbReference>